<dbReference type="SUPFAM" id="SSF53850">
    <property type="entry name" value="Periplasmic binding protein-like II"/>
    <property type="match status" value="1"/>
</dbReference>
<dbReference type="STRING" id="1121939.L861_20400"/>
<keyword evidence="1" id="KW-0732">Signal</keyword>
<feature type="chain" id="PRO_5004510430" description="Solute-binding protein family 3/N-terminal domain-containing protein" evidence="1">
    <location>
        <begin position="30"/>
        <end position="252"/>
    </location>
</feature>
<keyword evidence="4" id="KW-1185">Reference proteome</keyword>
<dbReference type="PATRIC" id="fig|1121939.11.peg.2674"/>
<dbReference type="AlphaFoldDB" id="S2LBC3"/>
<feature type="domain" description="Solute-binding protein family 3/N-terminal" evidence="2">
    <location>
        <begin position="36"/>
        <end position="243"/>
    </location>
</feature>
<evidence type="ECO:0000313" key="4">
    <source>
        <dbReference type="Proteomes" id="UP000014463"/>
    </source>
</evidence>
<organism evidence="3 4">
    <name type="scientific">Litchfieldella anticariensis (strain DSM 16096 / CECT 5854 / CIP 108499 / LMG 22089 / FP35)</name>
    <name type="common">Halomonas anticariensis</name>
    <dbReference type="NCBI Taxonomy" id="1121939"/>
    <lineage>
        <taxon>Bacteria</taxon>
        <taxon>Pseudomonadati</taxon>
        <taxon>Pseudomonadota</taxon>
        <taxon>Gammaproteobacteria</taxon>
        <taxon>Oceanospirillales</taxon>
        <taxon>Halomonadaceae</taxon>
        <taxon>Litchfieldella</taxon>
    </lineage>
</organism>
<dbReference type="Proteomes" id="UP000014463">
    <property type="component" value="Unassembled WGS sequence"/>
</dbReference>
<evidence type="ECO:0000256" key="1">
    <source>
        <dbReference type="SAM" id="SignalP"/>
    </source>
</evidence>
<protein>
    <recommendedName>
        <fullName evidence="2">Solute-binding protein family 3/N-terminal domain-containing protein</fullName>
    </recommendedName>
</protein>
<dbReference type="EMBL" id="ASTJ01000029">
    <property type="protein sequence ID" value="EPC02016.1"/>
    <property type="molecule type" value="Genomic_DNA"/>
</dbReference>
<feature type="signal peptide" evidence="1">
    <location>
        <begin position="1"/>
        <end position="29"/>
    </location>
</feature>
<dbReference type="PANTHER" id="PTHR38834:SF3">
    <property type="entry name" value="SOLUTE-BINDING PROTEIN FAMILY 3_N-TERMINAL DOMAIN-CONTAINING PROTEIN"/>
    <property type="match status" value="1"/>
</dbReference>
<dbReference type="eggNOG" id="COG0834">
    <property type="taxonomic scope" value="Bacteria"/>
</dbReference>
<dbReference type="Pfam" id="PF00497">
    <property type="entry name" value="SBP_bac_3"/>
    <property type="match status" value="1"/>
</dbReference>
<proteinExistence type="predicted"/>
<reference evidence="3 4" key="1">
    <citation type="journal article" date="2013" name="Genome Announc.">
        <title>Draft genome sequence of the moderately halophilic gammaproteobacterium Halomonas anticariensis FP35.</title>
        <authorList>
            <person name="Tahrioui A."/>
            <person name="Quesada E."/>
            <person name="Llamas I."/>
        </authorList>
    </citation>
    <scope>NUCLEOTIDE SEQUENCE [LARGE SCALE GENOMIC DNA]</scope>
    <source>
        <strain evidence="4">DSM 16096 / CECT 5854 / LMG 22089 / FP35</strain>
    </source>
</reference>
<evidence type="ECO:0000313" key="3">
    <source>
        <dbReference type="EMBL" id="EPC02016.1"/>
    </source>
</evidence>
<dbReference type="Gene3D" id="3.40.190.10">
    <property type="entry name" value="Periplasmic binding protein-like II"/>
    <property type="match status" value="2"/>
</dbReference>
<dbReference type="PANTHER" id="PTHR38834">
    <property type="entry name" value="PERIPLASMIC SUBSTRATE BINDING PROTEIN FAMILY 3"/>
    <property type="match status" value="1"/>
</dbReference>
<accession>S2LBC3</accession>
<dbReference type="InterPro" id="IPR001638">
    <property type="entry name" value="Solute-binding_3/MltF_N"/>
</dbReference>
<dbReference type="RefSeq" id="WP_016417187.1">
    <property type="nucleotide sequence ID" value="NZ_AUAB01000012.1"/>
</dbReference>
<evidence type="ECO:0000259" key="2">
    <source>
        <dbReference type="Pfam" id="PF00497"/>
    </source>
</evidence>
<gene>
    <name evidence="3" type="ORF">L861_20400</name>
</gene>
<comment type="caution">
    <text evidence="3">The sequence shown here is derived from an EMBL/GenBank/DDBJ whole genome shotgun (WGS) entry which is preliminary data.</text>
</comment>
<name>S2LBC3_LITA3</name>
<sequence length="252" mass="28426">MTNMVPSLLRRSVLLITTLLVSFSPHVSADELVFNTEEYPPFNFSNSAGETDGLSTRLLEAALEDANLSATFRILPWARAYTEARLRGHHCVYSTARTPERQYFFQWVGPLVETDWAAFALADSNIHVTGIEELEGLRVGSFREDAVGHFVKNQGIPILLAAADRENILRLEAGLIDVWVSSETVAKYIAADTGIAVKRLFTFNRVHLYLACHPSVPKEVVSQLQSSLDTLRAEGRDERIRERVLEQWRWDP</sequence>